<dbReference type="InterPro" id="IPR001611">
    <property type="entry name" value="Leu-rich_rpt"/>
</dbReference>
<feature type="chain" id="PRO_5043979604" evidence="6">
    <location>
        <begin position="20"/>
        <end position="96"/>
    </location>
</feature>
<comment type="subcellular location">
    <subcellularLocation>
        <location evidence="1">Membrane</location>
        <topology evidence="1">Single-pass membrane protein</topology>
    </subcellularLocation>
</comment>
<dbReference type="GO" id="GO:0002224">
    <property type="term" value="P:toll-like receptor signaling pathway"/>
    <property type="evidence" value="ECO:0007669"/>
    <property type="project" value="TreeGrafter"/>
</dbReference>
<dbReference type="GO" id="GO:0005886">
    <property type="term" value="C:plasma membrane"/>
    <property type="evidence" value="ECO:0007669"/>
    <property type="project" value="TreeGrafter"/>
</dbReference>
<name>A0AAW1G090_ZOAVI</name>
<dbReference type="Gene3D" id="3.80.10.10">
    <property type="entry name" value="Ribonuclease Inhibitor"/>
    <property type="match status" value="1"/>
</dbReference>
<dbReference type="AlphaFoldDB" id="A0AAW1G090"/>
<dbReference type="PANTHER" id="PTHR24365:SF524">
    <property type="entry name" value="TOLL-LIKE RECEPTOR 3"/>
    <property type="match status" value="1"/>
</dbReference>
<dbReference type="GO" id="GO:0038023">
    <property type="term" value="F:signaling receptor activity"/>
    <property type="evidence" value="ECO:0007669"/>
    <property type="project" value="TreeGrafter"/>
</dbReference>
<dbReference type="PROSITE" id="PS51450">
    <property type="entry name" value="LRR"/>
    <property type="match status" value="1"/>
</dbReference>
<evidence type="ECO:0000256" key="3">
    <source>
        <dbReference type="ARBA" id="ARBA00022729"/>
    </source>
</evidence>
<dbReference type="InterPro" id="IPR032675">
    <property type="entry name" value="LRR_dom_sf"/>
</dbReference>
<organism evidence="7 8">
    <name type="scientific">Zoarces viviparus</name>
    <name type="common">Viviparous eelpout</name>
    <name type="synonym">Blennius viviparus</name>
    <dbReference type="NCBI Taxonomy" id="48416"/>
    <lineage>
        <taxon>Eukaryota</taxon>
        <taxon>Metazoa</taxon>
        <taxon>Chordata</taxon>
        <taxon>Craniata</taxon>
        <taxon>Vertebrata</taxon>
        <taxon>Euteleostomi</taxon>
        <taxon>Actinopterygii</taxon>
        <taxon>Neopterygii</taxon>
        <taxon>Teleostei</taxon>
        <taxon>Neoteleostei</taxon>
        <taxon>Acanthomorphata</taxon>
        <taxon>Eupercaria</taxon>
        <taxon>Perciformes</taxon>
        <taxon>Cottioidei</taxon>
        <taxon>Zoarcales</taxon>
        <taxon>Zoarcidae</taxon>
        <taxon>Zoarcinae</taxon>
        <taxon>Zoarces</taxon>
    </lineage>
</organism>
<keyword evidence="3 6" id="KW-0732">Signal</keyword>
<keyword evidence="2" id="KW-0812">Transmembrane</keyword>
<dbReference type="Pfam" id="PF00560">
    <property type="entry name" value="LRR_1"/>
    <property type="match status" value="1"/>
</dbReference>
<evidence type="ECO:0000256" key="6">
    <source>
        <dbReference type="SAM" id="SignalP"/>
    </source>
</evidence>
<keyword evidence="8" id="KW-1185">Reference proteome</keyword>
<protein>
    <submittedName>
        <fullName evidence="7">Uncharacterized protein</fullName>
    </submittedName>
</protein>
<evidence type="ECO:0000256" key="4">
    <source>
        <dbReference type="ARBA" id="ARBA00022989"/>
    </source>
</evidence>
<evidence type="ECO:0000256" key="2">
    <source>
        <dbReference type="ARBA" id="ARBA00022692"/>
    </source>
</evidence>
<comment type="caution">
    <text evidence="7">The sequence shown here is derived from an EMBL/GenBank/DDBJ whole genome shotgun (WGS) entry which is preliminary data.</text>
</comment>
<accession>A0AAW1G090</accession>
<keyword evidence="5" id="KW-0472">Membrane</keyword>
<gene>
    <name evidence="7" type="ORF">VZT92_003045</name>
</gene>
<dbReference type="GO" id="GO:0006954">
    <property type="term" value="P:inflammatory response"/>
    <property type="evidence" value="ECO:0007669"/>
    <property type="project" value="TreeGrafter"/>
</dbReference>
<feature type="signal peptide" evidence="6">
    <location>
        <begin position="1"/>
        <end position="19"/>
    </location>
</feature>
<dbReference type="PANTHER" id="PTHR24365">
    <property type="entry name" value="TOLL-LIKE RECEPTOR"/>
    <property type="match status" value="1"/>
</dbReference>
<keyword evidence="4" id="KW-1133">Transmembrane helix</keyword>
<evidence type="ECO:0000256" key="1">
    <source>
        <dbReference type="ARBA" id="ARBA00004167"/>
    </source>
</evidence>
<reference evidence="7 8" key="1">
    <citation type="journal article" date="2024" name="Genome Biol. Evol.">
        <title>Chromosome-level genome assembly of the viviparous eelpout Zoarces viviparus.</title>
        <authorList>
            <person name="Fuhrmann N."/>
            <person name="Brasseur M.V."/>
            <person name="Bakowski C.E."/>
            <person name="Podsiadlowski L."/>
            <person name="Prost S."/>
            <person name="Krehenwinkel H."/>
            <person name="Mayer C."/>
        </authorList>
    </citation>
    <scope>NUCLEOTIDE SEQUENCE [LARGE SCALE GENOMIC DNA]</scope>
    <source>
        <strain evidence="7">NO-MEL_2022_Ind0_liver</strain>
    </source>
</reference>
<dbReference type="SUPFAM" id="SSF52058">
    <property type="entry name" value="L domain-like"/>
    <property type="match status" value="1"/>
</dbReference>
<evidence type="ECO:0000313" key="7">
    <source>
        <dbReference type="EMBL" id="KAK9540604.1"/>
    </source>
</evidence>
<sequence>MHAPRSLLLSLIIMCSVMTGPRNCVASQKKTSCNVQDGRADCSHLNLKAVPLDLPKSITSLDMSHNQLRKIPPASLVPYPGLLHLNVSYNSITKLE</sequence>
<dbReference type="Proteomes" id="UP001488805">
    <property type="component" value="Unassembled WGS sequence"/>
</dbReference>
<evidence type="ECO:0000256" key="5">
    <source>
        <dbReference type="ARBA" id="ARBA00023136"/>
    </source>
</evidence>
<evidence type="ECO:0000313" key="8">
    <source>
        <dbReference type="Proteomes" id="UP001488805"/>
    </source>
</evidence>
<dbReference type="EMBL" id="JBCEZU010000013">
    <property type="protein sequence ID" value="KAK9540604.1"/>
    <property type="molecule type" value="Genomic_DNA"/>
</dbReference>
<proteinExistence type="predicted"/>